<dbReference type="EMBL" id="JAIZAY010000023">
    <property type="protein sequence ID" value="KAJ8020100.1"/>
    <property type="molecule type" value="Genomic_DNA"/>
</dbReference>
<dbReference type="Proteomes" id="UP001152320">
    <property type="component" value="Chromosome 23"/>
</dbReference>
<evidence type="ECO:0000256" key="9">
    <source>
        <dbReference type="ARBA" id="ARBA00023180"/>
    </source>
</evidence>
<dbReference type="EC" id="2.4.1.-" evidence="11"/>
<dbReference type="Gene3D" id="3.40.50.11660">
    <property type="entry name" value="Glycosyl transferase family 10, C-terminal domain"/>
    <property type="match status" value="1"/>
</dbReference>
<dbReference type="SUPFAM" id="SSF53756">
    <property type="entry name" value="UDP-Glycosyltransferase/glycogen phosphorylase"/>
    <property type="match status" value="1"/>
</dbReference>
<keyword evidence="5 11" id="KW-0812">Transmembrane</keyword>
<evidence type="ECO:0000256" key="6">
    <source>
        <dbReference type="ARBA" id="ARBA00022968"/>
    </source>
</evidence>
<keyword evidence="8" id="KW-0472">Membrane</keyword>
<keyword evidence="11" id="KW-0333">Golgi apparatus</keyword>
<evidence type="ECO:0000256" key="10">
    <source>
        <dbReference type="ARBA" id="ARBA00060399"/>
    </source>
</evidence>
<dbReference type="Pfam" id="PF17039">
    <property type="entry name" value="Glyco_tran_10_N"/>
    <property type="match status" value="1"/>
</dbReference>
<organism evidence="15 16">
    <name type="scientific">Holothuria leucospilota</name>
    <name type="common">Black long sea cucumber</name>
    <name type="synonym">Mertensiothuria leucospilota</name>
    <dbReference type="NCBI Taxonomy" id="206669"/>
    <lineage>
        <taxon>Eukaryota</taxon>
        <taxon>Metazoa</taxon>
        <taxon>Echinodermata</taxon>
        <taxon>Eleutherozoa</taxon>
        <taxon>Echinozoa</taxon>
        <taxon>Holothuroidea</taxon>
        <taxon>Aspidochirotacea</taxon>
        <taxon>Aspidochirotida</taxon>
        <taxon>Holothuriidae</taxon>
        <taxon>Holothuria</taxon>
    </lineage>
</organism>
<feature type="chain" id="PRO_5040472663" description="Fucosyltransferase" evidence="12">
    <location>
        <begin position="22"/>
        <end position="427"/>
    </location>
</feature>
<reference evidence="15" key="1">
    <citation type="submission" date="2021-10" db="EMBL/GenBank/DDBJ databases">
        <title>Tropical sea cucumber genome reveals ecological adaptation and Cuvierian tubules defense mechanism.</title>
        <authorList>
            <person name="Chen T."/>
        </authorList>
    </citation>
    <scope>NUCLEOTIDE SEQUENCE</scope>
    <source>
        <strain evidence="15">Nanhai2018</strain>
        <tissue evidence="15">Muscle</tissue>
    </source>
</reference>
<evidence type="ECO:0000256" key="5">
    <source>
        <dbReference type="ARBA" id="ARBA00022692"/>
    </source>
</evidence>
<accession>A0A9Q0YEW3</accession>
<evidence type="ECO:0000256" key="4">
    <source>
        <dbReference type="ARBA" id="ARBA00022679"/>
    </source>
</evidence>
<evidence type="ECO:0000259" key="14">
    <source>
        <dbReference type="Pfam" id="PF17039"/>
    </source>
</evidence>
<keyword evidence="3 11" id="KW-0328">Glycosyltransferase</keyword>
<keyword evidence="16" id="KW-1185">Reference proteome</keyword>
<dbReference type="OrthoDB" id="427096at2759"/>
<evidence type="ECO:0000256" key="7">
    <source>
        <dbReference type="ARBA" id="ARBA00022989"/>
    </source>
</evidence>
<evidence type="ECO:0000256" key="8">
    <source>
        <dbReference type="ARBA" id="ARBA00023136"/>
    </source>
</evidence>
<dbReference type="AlphaFoldDB" id="A0A9Q0YEW3"/>
<comment type="similarity">
    <text evidence="2 11">Belongs to the glycosyltransferase 10 family.</text>
</comment>
<evidence type="ECO:0000256" key="2">
    <source>
        <dbReference type="ARBA" id="ARBA00008919"/>
    </source>
</evidence>
<feature type="signal peptide" evidence="12">
    <location>
        <begin position="1"/>
        <end position="21"/>
    </location>
</feature>
<comment type="caution">
    <text evidence="15">The sequence shown here is derived from an EMBL/GenBank/DDBJ whole genome shotgun (WGS) entry which is preliminary data.</text>
</comment>
<keyword evidence="4 11" id="KW-0808">Transferase</keyword>
<name>A0A9Q0YEW3_HOLLE</name>
<dbReference type="InterPro" id="IPR001503">
    <property type="entry name" value="Glyco_trans_10"/>
</dbReference>
<keyword evidence="6" id="KW-0735">Signal-anchor</keyword>
<dbReference type="InterPro" id="IPR038577">
    <property type="entry name" value="GT10-like_C_sf"/>
</dbReference>
<dbReference type="PANTHER" id="PTHR11929">
    <property type="entry name" value="ALPHA- 1,3 -FUCOSYLTRANSFERASE"/>
    <property type="match status" value="1"/>
</dbReference>
<evidence type="ECO:0000256" key="3">
    <source>
        <dbReference type="ARBA" id="ARBA00022676"/>
    </source>
</evidence>
<sequence length="427" mass="50302">MAFNLLIFLYLSFTYLPPTPSIGSMKVFRESARLFVPEEANGGKVSSHTKRGTNQSCSKSIVFFGIREFWFTFCNYERFSHYKYLVRFPRSFECPEVNCRLTIGYTKEPRYIGAYDIVVFTNVNRWLSKKEWVWVQGNRTKGQRWVMVTEESPLYAPGFQPPEMYSAVTFDWFGSYKQDSDFFHPYGIYTPFEEGDPVPDLDADAIFKSKPKLLAWMGSHCKTQQWDRLRFVETFSKLVRVDRYGKCGNGTFVQWNNDTAVKEAIGPYKFYLSLENSCCRDYITEKFWRTLQMGSVPIVVGPPLEDYKKLAPPNSFIHPDQFDNLVDMATHILEVAGDRSKYLEYFQWKKKGKIFVYSQEEYYIRPLTNESNCAILKKFLRSDETHQEKLDYFGPRWYQSCVPCGHRDFLKSYMHNKNHSISDNLWE</sequence>
<keyword evidence="7" id="KW-1133">Transmembrane helix</keyword>
<evidence type="ECO:0000256" key="11">
    <source>
        <dbReference type="RuleBase" id="RU003832"/>
    </source>
</evidence>
<comment type="pathway">
    <text evidence="1">Protein modification; protein glycosylation.</text>
</comment>
<feature type="domain" description="Fucosyltransferase C-terminal" evidence="13">
    <location>
        <begin position="208"/>
        <end position="384"/>
    </location>
</feature>
<keyword evidence="12" id="KW-0732">Signal</keyword>
<comment type="subcellular location">
    <subcellularLocation>
        <location evidence="10">Endomembrane system</location>
        <topology evidence="10">Single-pass type II membrane protein</topology>
    </subcellularLocation>
    <subcellularLocation>
        <location evidence="11">Golgi apparatus</location>
        <location evidence="11">Golgi stack membrane</location>
        <topology evidence="11">Single-pass type II membrane protein</topology>
    </subcellularLocation>
</comment>
<dbReference type="GO" id="GO:0032580">
    <property type="term" value="C:Golgi cisterna membrane"/>
    <property type="evidence" value="ECO:0007669"/>
    <property type="project" value="UniProtKB-SubCell"/>
</dbReference>
<evidence type="ECO:0000256" key="1">
    <source>
        <dbReference type="ARBA" id="ARBA00004922"/>
    </source>
</evidence>
<dbReference type="FunFam" id="3.40.50.11660:FF:000002">
    <property type="entry name" value="Alpha-(1,3)-fucosyltransferase"/>
    <property type="match status" value="1"/>
</dbReference>
<keyword evidence="9" id="KW-0325">Glycoprotein</keyword>
<evidence type="ECO:0000259" key="13">
    <source>
        <dbReference type="Pfam" id="PF00852"/>
    </source>
</evidence>
<proteinExistence type="inferred from homology"/>
<gene>
    <name evidence="15" type="ORF">HOLleu_41950</name>
</gene>
<protein>
    <recommendedName>
        <fullName evidence="11">Fucosyltransferase</fullName>
        <ecNumber evidence="11">2.4.1.-</ecNumber>
    </recommendedName>
</protein>
<dbReference type="InterPro" id="IPR055270">
    <property type="entry name" value="Glyco_tran_10_C"/>
</dbReference>
<dbReference type="InterPro" id="IPR031481">
    <property type="entry name" value="Glyco_tran_10_N"/>
</dbReference>
<evidence type="ECO:0000313" key="15">
    <source>
        <dbReference type="EMBL" id="KAJ8020100.1"/>
    </source>
</evidence>
<feature type="domain" description="Fucosyltransferase N-terminal" evidence="14">
    <location>
        <begin position="98"/>
        <end position="187"/>
    </location>
</feature>
<evidence type="ECO:0000256" key="12">
    <source>
        <dbReference type="SAM" id="SignalP"/>
    </source>
</evidence>
<evidence type="ECO:0000313" key="16">
    <source>
        <dbReference type="Proteomes" id="UP001152320"/>
    </source>
</evidence>
<dbReference type="Pfam" id="PF00852">
    <property type="entry name" value="Glyco_transf_10"/>
    <property type="match status" value="1"/>
</dbReference>
<dbReference type="GO" id="GO:0046920">
    <property type="term" value="F:alpha-(1-&gt;3)-fucosyltransferase activity"/>
    <property type="evidence" value="ECO:0007669"/>
    <property type="project" value="TreeGrafter"/>
</dbReference>
<dbReference type="PANTHER" id="PTHR11929:SF145">
    <property type="entry name" value="ALPHA-(1,3)-FUCOSYLTRANSFERASE FUT-1"/>
    <property type="match status" value="1"/>
</dbReference>